<proteinExistence type="inferred from homology"/>
<feature type="domain" description="Nudix hydrolase" evidence="4">
    <location>
        <begin position="66"/>
        <end position="200"/>
    </location>
</feature>
<comment type="similarity">
    <text evidence="3">Belongs to the Nudix hydrolase family.</text>
</comment>
<reference evidence="5 6" key="1">
    <citation type="submission" date="2020-11" db="EMBL/GenBank/DDBJ databases">
        <title>Kaistella gelatinilytica sp. nov., a flavobacterium isolated from Antarctic Soil.</title>
        <authorList>
            <person name="Li J."/>
        </authorList>
    </citation>
    <scope>NUCLEOTIDE SEQUENCE [LARGE SCALE GENOMIC DNA]</scope>
    <source>
        <strain evidence="5 6">G5-32</strain>
    </source>
</reference>
<organism evidence="5 6">
    <name type="scientific">Kaistella gelatinilytica</name>
    <dbReference type="NCBI Taxonomy" id="2787636"/>
    <lineage>
        <taxon>Bacteria</taxon>
        <taxon>Pseudomonadati</taxon>
        <taxon>Bacteroidota</taxon>
        <taxon>Flavobacteriia</taxon>
        <taxon>Flavobacteriales</taxon>
        <taxon>Weeksellaceae</taxon>
        <taxon>Chryseobacterium group</taxon>
        <taxon>Kaistella</taxon>
    </lineage>
</organism>
<dbReference type="CDD" id="cd03673">
    <property type="entry name" value="NUDIX_Ap6A_hydrolase"/>
    <property type="match status" value="1"/>
</dbReference>
<keyword evidence="6" id="KW-1185">Reference proteome</keyword>
<evidence type="ECO:0000259" key="4">
    <source>
        <dbReference type="PROSITE" id="PS51462"/>
    </source>
</evidence>
<sequence>MYKVFVNEKKLTLSKYPEDIQKNLRFEGFATLEIAVDLLENTSCSEMNVYGENIEEIWEDFTHMFKVIEAAGGLVKNKKDELLFIRRMGKWDLPKGKIEKDESLEQAALREVEEETGLKELILEEFLNNTFHIYTERNGEKILKTTYWFKMTYVGNETPVPQIEEGISEVTWKNEEMINREVLPMTFQNIKLVLNDYWNLS</sequence>
<evidence type="ECO:0000256" key="2">
    <source>
        <dbReference type="ARBA" id="ARBA00022801"/>
    </source>
</evidence>
<comment type="cofactor">
    <cofactor evidence="1">
        <name>Mg(2+)</name>
        <dbReference type="ChEBI" id="CHEBI:18420"/>
    </cofactor>
</comment>
<dbReference type="Gene3D" id="3.90.79.10">
    <property type="entry name" value="Nucleoside Triphosphate Pyrophosphohydrolase"/>
    <property type="match status" value="1"/>
</dbReference>
<dbReference type="PANTHER" id="PTHR43046:SF14">
    <property type="entry name" value="MUTT_NUDIX FAMILY PROTEIN"/>
    <property type="match status" value="1"/>
</dbReference>
<dbReference type="RefSeq" id="WP_196078274.1">
    <property type="nucleotide sequence ID" value="NZ_JADPVI010000001.1"/>
</dbReference>
<evidence type="ECO:0000313" key="6">
    <source>
        <dbReference type="Proteomes" id="UP000660070"/>
    </source>
</evidence>
<evidence type="ECO:0000313" key="5">
    <source>
        <dbReference type="EMBL" id="MBF8455705.1"/>
    </source>
</evidence>
<dbReference type="InterPro" id="IPR015797">
    <property type="entry name" value="NUDIX_hydrolase-like_dom_sf"/>
</dbReference>
<dbReference type="PROSITE" id="PS51462">
    <property type="entry name" value="NUDIX"/>
    <property type="match status" value="1"/>
</dbReference>
<comment type="caution">
    <text evidence="5">The sequence shown here is derived from an EMBL/GenBank/DDBJ whole genome shotgun (WGS) entry which is preliminary data.</text>
</comment>
<evidence type="ECO:0000256" key="1">
    <source>
        <dbReference type="ARBA" id="ARBA00001946"/>
    </source>
</evidence>
<dbReference type="Pfam" id="PF00293">
    <property type="entry name" value="NUDIX"/>
    <property type="match status" value="1"/>
</dbReference>
<dbReference type="PANTHER" id="PTHR43046">
    <property type="entry name" value="GDP-MANNOSE MANNOSYL HYDROLASE"/>
    <property type="match status" value="1"/>
</dbReference>
<keyword evidence="2 3" id="KW-0378">Hydrolase</keyword>
<accession>A0ABS0F7M2</accession>
<dbReference type="InterPro" id="IPR020476">
    <property type="entry name" value="Nudix_hydrolase"/>
</dbReference>
<dbReference type="InterPro" id="IPR020084">
    <property type="entry name" value="NUDIX_hydrolase_CS"/>
</dbReference>
<dbReference type="Proteomes" id="UP000660070">
    <property type="component" value="Unassembled WGS sequence"/>
</dbReference>
<evidence type="ECO:0000256" key="3">
    <source>
        <dbReference type="RuleBase" id="RU003476"/>
    </source>
</evidence>
<dbReference type="EMBL" id="JADPVI010000001">
    <property type="protein sequence ID" value="MBF8455705.1"/>
    <property type="molecule type" value="Genomic_DNA"/>
</dbReference>
<dbReference type="InterPro" id="IPR000086">
    <property type="entry name" value="NUDIX_hydrolase_dom"/>
</dbReference>
<protein>
    <submittedName>
        <fullName evidence="5">NUDIX domain-containing protein</fullName>
    </submittedName>
</protein>
<gene>
    <name evidence="5" type="ORF">IV494_00785</name>
</gene>
<dbReference type="PRINTS" id="PR00502">
    <property type="entry name" value="NUDIXFAMILY"/>
</dbReference>
<dbReference type="SUPFAM" id="SSF55811">
    <property type="entry name" value="Nudix"/>
    <property type="match status" value="1"/>
</dbReference>
<dbReference type="PROSITE" id="PS00893">
    <property type="entry name" value="NUDIX_BOX"/>
    <property type="match status" value="1"/>
</dbReference>
<name>A0ABS0F7M2_9FLAO</name>